<keyword evidence="2 5" id="KW-0677">Repeat</keyword>
<dbReference type="GO" id="GO:0003779">
    <property type="term" value="F:actin binding"/>
    <property type="evidence" value="ECO:0007669"/>
    <property type="project" value="UniProtKB-KW"/>
</dbReference>
<dbReference type="AlphaFoldDB" id="A0A8C4QVD7"/>
<dbReference type="Pfam" id="PF02755">
    <property type="entry name" value="RPEL"/>
    <property type="match status" value="1"/>
</dbReference>
<comment type="similarity">
    <text evidence="1 5">Belongs to the phosphatase and actin regulator family.</text>
</comment>
<feature type="repeat" description="RPEL" evidence="4">
    <location>
        <begin position="128"/>
        <end position="153"/>
    </location>
</feature>
<dbReference type="Proteomes" id="UP000694388">
    <property type="component" value="Unplaced"/>
</dbReference>
<evidence type="ECO:0000256" key="5">
    <source>
        <dbReference type="RuleBase" id="RU301113"/>
    </source>
</evidence>
<reference evidence="7" key="2">
    <citation type="submission" date="2025-09" db="UniProtKB">
        <authorList>
            <consortium name="Ensembl"/>
        </authorList>
    </citation>
    <scope>IDENTIFICATION</scope>
</reference>
<dbReference type="GeneTree" id="ENSGT00940000157628"/>
<evidence type="ECO:0000256" key="2">
    <source>
        <dbReference type="ARBA" id="ARBA00022737"/>
    </source>
</evidence>
<name>A0A8C4QVD7_EPTBU</name>
<dbReference type="Ensembl" id="ENSEBUT00000021759.1">
    <property type="protein sequence ID" value="ENSEBUP00000021183.1"/>
    <property type="gene ID" value="ENSEBUG00000013091.1"/>
</dbReference>
<feature type="region of interest" description="Disordered" evidence="6">
    <location>
        <begin position="32"/>
        <end position="78"/>
    </location>
</feature>
<proteinExistence type="inferred from homology"/>
<dbReference type="PANTHER" id="PTHR12751:SF18">
    <property type="entry name" value="PHOSPHATASE AND ACTIN REGULATOR 1"/>
    <property type="match status" value="1"/>
</dbReference>
<evidence type="ECO:0000256" key="4">
    <source>
        <dbReference type="PROSITE-ProRule" id="PRU00401"/>
    </source>
</evidence>
<keyword evidence="3 5" id="KW-0009">Actin-binding</keyword>
<accession>A0A8C4QVD7</accession>
<dbReference type="GO" id="GO:0004864">
    <property type="term" value="F:protein phosphatase inhibitor activity"/>
    <property type="evidence" value="ECO:0007669"/>
    <property type="project" value="UniProtKB-UniRule"/>
</dbReference>
<evidence type="ECO:0000256" key="1">
    <source>
        <dbReference type="ARBA" id="ARBA00009795"/>
    </source>
</evidence>
<feature type="compositionally biased region" description="Acidic residues" evidence="6">
    <location>
        <begin position="64"/>
        <end position="78"/>
    </location>
</feature>
<evidence type="ECO:0000256" key="6">
    <source>
        <dbReference type="SAM" id="MobiDB-lite"/>
    </source>
</evidence>
<dbReference type="PROSITE" id="PS51073">
    <property type="entry name" value="RPEL"/>
    <property type="match status" value="1"/>
</dbReference>
<dbReference type="Gene3D" id="6.10.140.2130">
    <property type="match status" value="1"/>
</dbReference>
<organism evidence="7 8">
    <name type="scientific">Eptatretus burgeri</name>
    <name type="common">Inshore hagfish</name>
    <dbReference type="NCBI Taxonomy" id="7764"/>
    <lineage>
        <taxon>Eukaryota</taxon>
        <taxon>Metazoa</taxon>
        <taxon>Chordata</taxon>
        <taxon>Craniata</taxon>
        <taxon>Vertebrata</taxon>
        <taxon>Cyclostomata</taxon>
        <taxon>Myxini</taxon>
        <taxon>Myxiniformes</taxon>
        <taxon>Myxinidae</taxon>
        <taxon>Eptatretinae</taxon>
        <taxon>Eptatretus</taxon>
    </lineage>
</organism>
<evidence type="ECO:0000313" key="7">
    <source>
        <dbReference type="Ensembl" id="ENSEBUP00000021183.1"/>
    </source>
</evidence>
<comment type="subunit">
    <text evidence="5">Binds PPP1CA and actin.</text>
</comment>
<dbReference type="OMA" id="HTENEIG"/>
<dbReference type="InterPro" id="IPR004018">
    <property type="entry name" value="RPEL_repeat"/>
</dbReference>
<dbReference type="Gene3D" id="6.10.140.1750">
    <property type="match status" value="1"/>
</dbReference>
<evidence type="ECO:0000256" key="3">
    <source>
        <dbReference type="ARBA" id="ARBA00023203"/>
    </source>
</evidence>
<protein>
    <recommendedName>
        <fullName evidence="5">Phosphatase and actin regulator</fullName>
    </recommendedName>
</protein>
<dbReference type="GO" id="GO:0030036">
    <property type="term" value="P:actin cytoskeleton organization"/>
    <property type="evidence" value="ECO:0007669"/>
    <property type="project" value="TreeGrafter"/>
</dbReference>
<keyword evidence="8" id="KW-1185">Reference proteome</keyword>
<reference evidence="7" key="1">
    <citation type="submission" date="2025-08" db="UniProtKB">
        <authorList>
            <consortium name="Ensembl"/>
        </authorList>
    </citation>
    <scope>IDENTIFICATION</scope>
</reference>
<dbReference type="SMART" id="SM00707">
    <property type="entry name" value="RPEL"/>
    <property type="match status" value="3"/>
</dbReference>
<dbReference type="PANTHER" id="PTHR12751">
    <property type="entry name" value="PHOSPHATASE AND ACTIN REGULATOR PHACTR"/>
    <property type="match status" value="1"/>
</dbReference>
<evidence type="ECO:0000313" key="8">
    <source>
        <dbReference type="Proteomes" id="UP000694388"/>
    </source>
</evidence>
<sequence length="227" mass="26643">MVGADDEVDDAPVGPVSGVRLEEVLEFLSQPHTENEIGWEPVAQIPDSIDDSDSDDGPVLYKDDIEDDQQEEEDELEDSSGLLAKVFRNDSLAIKLSSQPKWEDLHEKNIVPQQRNMERLEHWQQIGTALTRRLSQRPTVEELEQRNILKRECMRPTVRELRERKILRFNDYVDVEDVQEYDRRADKPWTRLTPADKAAIRKELNEFKSTEMEVHEMSRHRTRFHKP</sequence>